<dbReference type="eggNOG" id="ENOG502TH06">
    <property type="taxonomic scope" value="Eukaryota"/>
</dbReference>
<dbReference type="KEGG" id="cbr:CBG_22789"/>
<reference evidence="1 2" key="1">
    <citation type="journal article" date="2003" name="PLoS Biol.">
        <title>The genome sequence of Caenorhabditis briggsae: a platform for comparative genomics.</title>
        <authorList>
            <person name="Stein L.D."/>
            <person name="Bao Z."/>
            <person name="Blasiar D."/>
            <person name="Blumenthal T."/>
            <person name="Brent M.R."/>
            <person name="Chen N."/>
            <person name="Chinwalla A."/>
            <person name="Clarke L."/>
            <person name="Clee C."/>
            <person name="Coghlan A."/>
            <person name="Coulson A."/>
            <person name="D'Eustachio P."/>
            <person name="Fitch D.H."/>
            <person name="Fulton L.A."/>
            <person name="Fulton R.E."/>
            <person name="Griffiths-Jones S."/>
            <person name="Harris T.W."/>
            <person name="Hillier L.W."/>
            <person name="Kamath R."/>
            <person name="Kuwabara P.E."/>
            <person name="Mardis E.R."/>
            <person name="Marra M.A."/>
            <person name="Miner T.L."/>
            <person name="Minx P."/>
            <person name="Mullikin J.C."/>
            <person name="Plumb R.W."/>
            <person name="Rogers J."/>
            <person name="Schein J.E."/>
            <person name="Sohrmann M."/>
            <person name="Spieth J."/>
            <person name="Stajich J.E."/>
            <person name="Wei C."/>
            <person name="Willey D."/>
            <person name="Wilson R.K."/>
            <person name="Durbin R."/>
            <person name="Waterston R.H."/>
        </authorList>
    </citation>
    <scope>NUCLEOTIDE SEQUENCE [LARGE SCALE GENOMIC DNA]</scope>
    <source>
        <strain evidence="1 2">AF16</strain>
    </source>
</reference>
<sequence length="89" mass="9824">MKTQQPCPDKYVKIINDLRAELGKDVSSIKFTNTLGSRVQKAFGSAHEVMMAPSAPTLKTNFNGTICRQAADDGNHYVVYPSPRQVNLL</sequence>
<name>A8Y2W1_CAEBR</name>
<reference evidence="1 2" key="2">
    <citation type="journal article" date="2011" name="PLoS Genet.">
        <title>Caenorhabditis briggsae recombinant inbred line genotypes reveal inter-strain incompatibility and the evolution of recombination.</title>
        <authorList>
            <person name="Ross J.A."/>
            <person name="Koboldt D.C."/>
            <person name="Staisch J.E."/>
            <person name="Chamberlin H.M."/>
            <person name="Gupta B.P."/>
            <person name="Miller R.D."/>
            <person name="Baird S.E."/>
            <person name="Haag E.S."/>
        </authorList>
    </citation>
    <scope>NUCLEOTIDE SEQUENCE [LARGE SCALE GENOMIC DNA]</scope>
    <source>
        <strain evidence="1 2">AF16</strain>
    </source>
</reference>
<accession>A8Y2W1</accession>
<evidence type="ECO:0000313" key="1">
    <source>
        <dbReference type="EMBL" id="CAP39295.2"/>
    </source>
</evidence>
<evidence type="ECO:0000313" key="2">
    <source>
        <dbReference type="Proteomes" id="UP000008549"/>
    </source>
</evidence>
<dbReference type="Proteomes" id="UP000008549">
    <property type="component" value="Unassembled WGS sequence"/>
</dbReference>
<dbReference type="HOGENOM" id="CLU_2456808_0_0_1"/>
<dbReference type="InParanoid" id="A8Y2W1"/>
<gene>
    <name evidence="1" type="ORF">CBG22789</name>
    <name evidence="1" type="ORF">CBG_22789</name>
</gene>
<dbReference type="STRING" id="6238.A8Y2W1"/>
<keyword evidence="2" id="KW-1185">Reference proteome</keyword>
<protein>
    <submittedName>
        <fullName evidence="1">Protein CBG22789</fullName>
    </submittedName>
</protein>
<dbReference type="CTD" id="8587524"/>
<dbReference type="AlphaFoldDB" id="A8Y2W1"/>
<dbReference type="RefSeq" id="XP_045097659.1">
    <property type="nucleotide sequence ID" value="XM_045240328.1"/>
</dbReference>
<organism evidence="1 2">
    <name type="scientific">Caenorhabditis briggsae</name>
    <dbReference type="NCBI Taxonomy" id="6238"/>
    <lineage>
        <taxon>Eukaryota</taxon>
        <taxon>Metazoa</taxon>
        <taxon>Ecdysozoa</taxon>
        <taxon>Nematoda</taxon>
        <taxon>Chromadorea</taxon>
        <taxon>Rhabditida</taxon>
        <taxon>Rhabditina</taxon>
        <taxon>Rhabditomorpha</taxon>
        <taxon>Rhabditoidea</taxon>
        <taxon>Rhabditidae</taxon>
        <taxon>Peloderinae</taxon>
        <taxon>Caenorhabditis</taxon>
    </lineage>
</organism>
<dbReference type="GeneID" id="8587524"/>
<dbReference type="EMBL" id="HE601156">
    <property type="protein sequence ID" value="CAP39295.2"/>
    <property type="molecule type" value="Genomic_DNA"/>
</dbReference>
<proteinExistence type="predicted"/>